<dbReference type="Gene3D" id="3.40.1080.10">
    <property type="entry name" value="Glutaconate Coenzyme A-transferase"/>
    <property type="match status" value="1"/>
</dbReference>
<accession>A0A368X662</accession>
<dbReference type="Proteomes" id="UP000252884">
    <property type="component" value="Unassembled WGS sequence"/>
</dbReference>
<dbReference type="InterPro" id="IPR004165">
    <property type="entry name" value="CoA_trans_fam_I"/>
</dbReference>
<keyword evidence="1" id="KW-0808">Transferase</keyword>
<organism evidence="1 2">
    <name type="scientific">Pseudorhodoferax soli</name>
    <dbReference type="NCBI Taxonomy" id="545864"/>
    <lineage>
        <taxon>Bacteria</taxon>
        <taxon>Pseudomonadati</taxon>
        <taxon>Pseudomonadota</taxon>
        <taxon>Betaproteobacteria</taxon>
        <taxon>Burkholderiales</taxon>
        <taxon>Comamonadaceae</taxon>
    </lineage>
</organism>
<evidence type="ECO:0000313" key="1">
    <source>
        <dbReference type="EMBL" id="RCW63199.1"/>
    </source>
</evidence>
<comment type="caution">
    <text evidence="1">The sequence shown here is derived from an EMBL/GenBank/DDBJ whole genome shotgun (WGS) entry which is preliminary data.</text>
</comment>
<dbReference type="Pfam" id="PF01144">
    <property type="entry name" value="CoA_trans"/>
    <property type="match status" value="1"/>
</dbReference>
<dbReference type="RefSeq" id="WP_211333172.1">
    <property type="nucleotide sequence ID" value="NZ_QPJK01000020.1"/>
</dbReference>
<dbReference type="AlphaFoldDB" id="A0A368X662"/>
<reference evidence="1 2" key="1">
    <citation type="submission" date="2018-07" db="EMBL/GenBank/DDBJ databases">
        <title>Genomic Encyclopedia of Type Strains, Phase IV (KMG-IV): sequencing the most valuable type-strain genomes for metagenomic binning, comparative biology and taxonomic classification.</title>
        <authorList>
            <person name="Goeker M."/>
        </authorList>
    </citation>
    <scope>NUCLEOTIDE SEQUENCE [LARGE SCALE GENOMIC DNA]</scope>
    <source>
        <strain evidence="1 2">DSM 21634</strain>
    </source>
</reference>
<proteinExistence type="predicted"/>
<gene>
    <name evidence="1" type="ORF">DES41_12023</name>
</gene>
<name>A0A368X662_9BURK</name>
<keyword evidence="2" id="KW-1185">Reference proteome</keyword>
<dbReference type="GO" id="GO:0008410">
    <property type="term" value="F:CoA-transferase activity"/>
    <property type="evidence" value="ECO:0007669"/>
    <property type="project" value="InterPro"/>
</dbReference>
<evidence type="ECO:0000313" key="2">
    <source>
        <dbReference type="Proteomes" id="UP000252884"/>
    </source>
</evidence>
<dbReference type="Gene3D" id="3.30.30.40">
    <property type="match status" value="1"/>
</dbReference>
<dbReference type="EMBL" id="QPJK01000020">
    <property type="protein sequence ID" value="RCW63199.1"/>
    <property type="molecule type" value="Genomic_DNA"/>
</dbReference>
<dbReference type="SMART" id="SM00882">
    <property type="entry name" value="CoA_trans"/>
    <property type="match status" value="1"/>
</dbReference>
<dbReference type="SUPFAM" id="SSF100950">
    <property type="entry name" value="NagB/RpiA/CoA transferase-like"/>
    <property type="match status" value="1"/>
</dbReference>
<sequence>MRRMSVEEIAEAIAPGTKLALPAQHMGAAMSVTRELLRIQRGGLHLVCTPTCGMQGDILVGAGLVDTVETSALGLGEAGGAPCFNRAVRAGTVKVLDATCPALLASLLASQKGMPFVPLRGLIGTDVLRHRPEWKVVNNPFGDNDPIVLIPALRPDVALFHARTADRFGNVWIGRMKELSLMAYASAKTFVTVETIVDGNLLENEDTAAGVLPAIYVEGIAESAAGAHPLPLPGHSAGCSADQMAYAKSARTAEGFAAFAASWTDCGVPA</sequence>
<protein>
    <submittedName>
        <fullName evidence="1">Glutaconate CoA-transferase subunit A</fullName>
    </submittedName>
</protein>
<dbReference type="InterPro" id="IPR037171">
    <property type="entry name" value="NagB/RpiA_transferase-like"/>
</dbReference>